<evidence type="ECO:0000313" key="1">
    <source>
        <dbReference type="EMBL" id="SPP97898.1"/>
    </source>
</evidence>
<organism evidence="1 2">
    <name type="scientific">Bradyrhizobium vignae</name>
    <dbReference type="NCBI Taxonomy" id="1549949"/>
    <lineage>
        <taxon>Bacteria</taxon>
        <taxon>Pseudomonadati</taxon>
        <taxon>Pseudomonadota</taxon>
        <taxon>Alphaproteobacteria</taxon>
        <taxon>Hyphomicrobiales</taxon>
        <taxon>Nitrobacteraceae</taxon>
        <taxon>Bradyrhizobium</taxon>
    </lineage>
</organism>
<dbReference type="EMBL" id="LS398110">
    <property type="protein sequence ID" value="SPP97898.1"/>
    <property type="molecule type" value="Genomic_DNA"/>
</dbReference>
<reference evidence="1 2" key="1">
    <citation type="submission" date="2018-03" db="EMBL/GenBank/DDBJ databases">
        <authorList>
            <person name="Gully D."/>
        </authorList>
    </citation>
    <scope>NUCLEOTIDE SEQUENCE [LARGE SCALE GENOMIC DNA]</scope>
    <source>
        <strain evidence="1">ORS3257</strain>
    </source>
</reference>
<protein>
    <submittedName>
        <fullName evidence="1">Uncharacterized protein</fullName>
    </submittedName>
</protein>
<sequence>MRIVLMSLTAIMSKHLASGQAAQDELAFDESGVDRSSEFIAKRARVRRRVAGVRSGIQKTKPRLSETELANQ</sequence>
<gene>
    <name evidence="1" type="ORF">BRAD3257_7053</name>
</gene>
<dbReference type="Proteomes" id="UP000246085">
    <property type="component" value="Chromosome BRAD3257"/>
</dbReference>
<proteinExistence type="predicted"/>
<dbReference type="KEGG" id="bvz:BRAD3257_7053"/>
<evidence type="ECO:0000313" key="2">
    <source>
        <dbReference type="Proteomes" id="UP000246085"/>
    </source>
</evidence>
<accession>A0A2U3Q929</accession>
<dbReference type="AlphaFoldDB" id="A0A2U3Q929"/>
<name>A0A2U3Q929_9BRAD</name>